<dbReference type="RefSeq" id="WP_281760920.1">
    <property type="nucleotide sequence ID" value="NZ_AP026709.1"/>
</dbReference>
<evidence type="ECO:0000313" key="4">
    <source>
        <dbReference type="EMBL" id="BDQ38421.1"/>
    </source>
</evidence>
<accession>A0ABM8B3V2</accession>
<dbReference type="EMBL" id="AP026709">
    <property type="protein sequence ID" value="BDQ38421.1"/>
    <property type="molecule type" value="Genomic_DNA"/>
</dbReference>
<feature type="region of interest" description="Disordered" evidence="1">
    <location>
        <begin position="352"/>
        <end position="381"/>
    </location>
</feature>
<dbReference type="Pfam" id="PF05170">
    <property type="entry name" value="AsmA"/>
    <property type="match status" value="2"/>
</dbReference>
<dbReference type="Proteomes" id="UP001317742">
    <property type="component" value="Chromosome"/>
</dbReference>
<name>A0ABM8B3V2_9BACT</name>
<keyword evidence="5" id="KW-1185">Reference proteome</keyword>
<evidence type="ECO:0000259" key="3">
    <source>
        <dbReference type="Pfam" id="PF05170"/>
    </source>
</evidence>
<evidence type="ECO:0000256" key="1">
    <source>
        <dbReference type="SAM" id="MobiDB-lite"/>
    </source>
</evidence>
<organism evidence="4 5">
    <name type="scientific">Pseudodesulfovibrio nedwellii</name>
    <dbReference type="NCBI Taxonomy" id="2973072"/>
    <lineage>
        <taxon>Bacteria</taxon>
        <taxon>Pseudomonadati</taxon>
        <taxon>Thermodesulfobacteriota</taxon>
        <taxon>Desulfovibrionia</taxon>
        <taxon>Desulfovibrionales</taxon>
        <taxon>Desulfovibrionaceae</taxon>
    </lineage>
</organism>
<dbReference type="InterPro" id="IPR052894">
    <property type="entry name" value="AsmA-related"/>
</dbReference>
<evidence type="ECO:0000256" key="2">
    <source>
        <dbReference type="SAM" id="Phobius"/>
    </source>
</evidence>
<sequence>MNKLLKILLITAGTILSLFIIAVIILVTTVDPNEYKGEISQAVKEETGRDLTFEGDIGFTFFPTLGLEVGPMALGNAKGFSPAEMVRINKAEASIRILPLFSGNATIGMVVLDGLTLNLTKNTKGITNWDDLVKDTDKTQSEQKPVAEEPKIKENKVESLSVQGVEITNANILYDDEQAGSTSSLSNLSLIIGEVGDAVRFPFELRFDLKLDSPKIETRPTLTGFAKFDQKAGTVEIDEMLFKALNLELAGNFFAKSANGKNAFSGELSLAEASIKKLMQEIGMESLETADPKALEKLRFDLKYNGSDTAVSLENMTVKLDDTTITATGSVKNFAKPAIAFSVNVDDIDADRYMPPKSDDPKTQAQPAASDIGTEKPTQEPDLNALKELNLNAKMTIGKLKAINLRISDILCELKAKDGVVTIKPFSANLYEGTLMAHSMLNANTKIASWSETADLKGVQAGPLLKDLTGKDHVLGTTIVKYNLKGMGLTPPNIKQTVTGTASFAFTDGAINGVNVAKMLRDGWNKIKGKPTSSDEPARTDFAELLGSAVLKNGHITNDDLLMKSPLLRVTGKGWANLPKNNTDYTATVTVVGTLKGQDGASMEDLKGLPLPINVKGDLNDPSISLDAKAMAEALLKGQFKQGTKGLEDKLKKDILGGSKTDTTDKPTNPFGGLLKKK</sequence>
<evidence type="ECO:0000313" key="5">
    <source>
        <dbReference type="Proteomes" id="UP001317742"/>
    </source>
</evidence>
<dbReference type="InterPro" id="IPR007844">
    <property type="entry name" value="AsmA"/>
</dbReference>
<feature type="transmembrane region" description="Helical" evidence="2">
    <location>
        <begin position="7"/>
        <end position="27"/>
    </location>
</feature>
<feature type="domain" description="AsmA" evidence="3">
    <location>
        <begin position="257"/>
        <end position="560"/>
    </location>
</feature>
<keyword evidence="2" id="KW-1133">Transmembrane helix</keyword>
<feature type="domain" description="AsmA" evidence="3">
    <location>
        <begin position="1"/>
        <end position="215"/>
    </location>
</feature>
<reference evidence="4 5" key="1">
    <citation type="submission" date="2022-08" db="EMBL/GenBank/DDBJ databases">
        <title>Genome Sequence of the sulphate-reducing bacterium, Pseudodesulfovibrio sp. SYK.</title>
        <authorList>
            <person name="Kondo R."/>
            <person name="Kataoka T."/>
        </authorList>
    </citation>
    <scope>NUCLEOTIDE SEQUENCE [LARGE SCALE GENOMIC DNA]</scope>
    <source>
        <strain evidence="4 5">SYK</strain>
    </source>
</reference>
<proteinExistence type="predicted"/>
<feature type="compositionally biased region" description="Basic and acidic residues" evidence="1">
    <location>
        <begin position="352"/>
        <end position="362"/>
    </location>
</feature>
<dbReference type="PANTHER" id="PTHR30441:SF4">
    <property type="entry name" value="PROTEIN ASMA"/>
    <property type="match status" value="1"/>
</dbReference>
<protein>
    <submittedName>
        <fullName evidence="4">Cell envelope biogenesis protein AsmA</fullName>
    </submittedName>
</protein>
<keyword evidence="2" id="KW-0472">Membrane</keyword>
<gene>
    <name evidence="4" type="ORF">SYK_27810</name>
</gene>
<feature type="region of interest" description="Disordered" evidence="1">
    <location>
        <begin position="654"/>
        <end position="678"/>
    </location>
</feature>
<keyword evidence="2" id="KW-0812">Transmembrane</keyword>
<dbReference type="PANTHER" id="PTHR30441">
    <property type="entry name" value="DUF748 DOMAIN-CONTAINING PROTEIN"/>
    <property type="match status" value="1"/>
</dbReference>